<gene>
    <name evidence="5" type="primary">rpl35</name>
</gene>
<dbReference type="Pfam" id="PF01632">
    <property type="entry name" value="Ribosomal_L35p"/>
    <property type="match status" value="1"/>
</dbReference>
<name>A0A5C0F4W8_NITAL</name>
<dbReference type="GeneID" id="41826876"/>
<protein>
    <recommendedName>
        <fullName evidence="4">50S ribosomal protein L35</fullName>
    </recommendedName>
</protein>
<organism evidence="5">
    <name type="scientific">Nitzschia alba</name>
    <name type="common">Marine diatom</name>
    <dbReference type="NCBI Taxonomy" id="2858"/>
    <lineage>
        <taxon>Eukaryota</taxon>
        <taxon>Sar</taxon>
        <taxon>Stramenopiles</taxon>
        <taxon>Ochrophyta</taxon>
        <taxon>Bacillariophyta</taxon>
        <taxon>Bacillariophyceae</taxon>
        <taxon>Bacillariophycidae</taxon>
        <taxon>Bacillariales</taxon>
        <taxon>Bacillariaceae</taxon>
        <taxon>Nitzschia</taxon>
    </lineage>
</organism>
<evidence type="ECO:0000256" key="3">
    <source>
        <dbReference type="ARBA" id="ARBA00023274"/>
    </source>
</evidence>
<dbReference type="InterPro" id="IPR021137">
    <property type="entry name" value="Ribosomal_bL35-like"/>
</dbReference>
<accession>A0A5C0F4W8</accession>
<dbReference type="GO" id="GO:0003735">
    <property type="term" value="F:structural constituent of ribosome"/>
    <property type="evidence" value="ECO:0007669"/>
    <property type="project" value="InterPro"/>
</dbReference>
<dbReference type="PROSITE" id="PS00936">
    <property type="entry name" value="RIBOSOMAL_L35"/>
    <property type="match status" value="1"/>
</dbReference>
<reference evidence="5" key="1">
    <citation type="submission" date="2019-06" db="EMBL/GenBank/DDBJ databases">
        <authorList>
            <person name="Grosvenor D.A."/>
            <person name="Keepers K.G."/>
            <person name="Pogoda C.S."/>
            <person name="Kane N.C."/>
            <person name="Kociolek J.P."/>
        </authorList>
    </citation>
    <scope>NUCLEOTIDE SEQUENCE</scope>
</reference>
<dbReference type="PRINTS" id="PR00064">
    <property type="entry name" value="RIBOSOMALL35"/>
</dbReference>
<dbReference type="FunFam" id="4.10.410.60:FF:000001">
    <property type="entry name" value="50S ribosomal protein L35"/>
    <property type="match status" value="1"/>
</dbReference>
<dbReference type="InterPro" id="IPR001706">
    <property type="entry name" value="Ribosomal_bL35"/>
</dbReference>
<dbReference type="GO" id="GO:0006412">
    <property type="term" value="P:translation"/>
    <property type="evidence" value="ECO:0007669"/>
    <property type="project" value="InterPro"/>
</dbReference>
<dbReference type="InterPro" id="IPR018265">
    <property type="entry name" value="Ribosomal_bL35_CS"/>
</dbReference>
<dbReference type="SUPFAM" id="SSF143034">
    <property type="entry name" value="L35p-like"/>
    <property type="match status" value="1"/>
</dbReference>
<evidence type="ECO:0000313" key="5">
    <source>
        <dbReference type="EMBL" id="QEI59590.1"/>
    </source>
</evidence>
<sequence length="65" mass="7743">MIKLKTLKAAHKRYKITRQNNFICKHAGKGHLLLKKSKPQKLRLSKPFFVNKNEIKNLKLILIYR</sequence>
<keyword evidence="3 4" id="KW-0687">Ribonucleoprotein</keyword>
<dbReference type="AlphaFoldDB" id="A0A5C0F4W8"/>
<evidence type="ECO:0000256" key="2">
    <source>
        <dbReference type="ARBA" id="ARBA00022980"/>
    </source>
</evidence>
<keyword evidence="5" id="KW-0934">Plastid</keyword>
<dbReference type="InterPro" id="IPR037229">
    <property type="entry name" value="Ribosomal_bL35_sf"/>
</dbReference>
<dbReference type="PANTHER" id="PTHR33343:SF1">
    <property type="entry name" value="LARGE RIBOSOMAL SUBUNIT PROTEIN BL35M"/>
    <property type="match status" value="1"/>
</dbReference>
<keyword evidence="2 4" id="KW-0689">Ribosomal protein</keyword>
<dbReference type="Gene3D" id="4.10.410.60">
    <property type="match status" value="1"/>
</dbReference>
<evidence type="ECO:0000256" key="4">
    <source>
        <dbReference type="RuleBase" id="RU000568"/>
    </source>
</evidence>
<evidence type="ECO:0000256" key="1">
    <source>
        <dbReference type="ARBA" id="ARBA00006598"/>
    </source>
</evidence>
<dbReference type="NCBIfam" id="TIGR00001">
    <property type="entry name" value="rpmI_bact"/>
    <property type="match status" value="1"/>
</dbReference>
<geneLocation type="plastid" evidence="5"/>
<dbReference type="PANTHER" id="PTHR33343">
    <property type="entry name" value="54S RIBOSOMAL PROTEIN BL35M"/>
    <property type="match status" value="1"/>
</dbReference>
<comment type="similarity">
    <text evidence="1 4">Belongs to the bacterial ribosomal protein bL35 family.</text>
</comment>
<dbReference type="EMBL" id="MN065498">
    <property type="protein sequence ID" value="QEI59590.1"/>
    <property type="molecule type" value="Genomic_DNA"/>
</dbReference>
<proteinExistence type="inferred from homology"/>
<dbReference type="RefSeq" id="YP_009695328.1">
    <property type="nucleotide sequence ID" value="NC_044785.1"/>
</dbReference>
<dbReference type="HAMAP" id="MF_00514">
    <property type="entry name" value="Ribosomal_bL35"/>
    <property type="match status" value="1"/>
</dbReference>
<dbReference type="GO" id="GO:0015934">
    <property type="term" value="C:large ribosomal subunit"/>
    <property type="evidence" value="ECO:0007669"/>
    <property type="project" value="TreeGrafter"/>
</dbReference>